<accession>A0ACB7XB85</accession>
<evidence type="ECO:0000313" key="1">
    <source>
        <dbReference type="EMBL" id="KAH7837940.1"/>
    </source>
</evidence>
<dbReference type="Proteomes" id="UP000828048">
    <property type="component" value="Chromosome 6"/>
</dbReference>
<gene>
    <name evidence="1" type="ORF">Vadar_019880</name>
</gene>
<dbReference type="EMBL" id="CM037156">
    <property type="protein sequence ID" value="KAH7837940.1"/>
    <property type="molecule type" value="Genomic_DNA"/>
</dbReference>
<sequence>MVDIANRASIDHSGKKFATREANISSLQSIYGLGQCTPDLSDYNCKQCLLNAITKLPEARLGGRNLFRSCFVWFEMYPFYNASFGAAPPPPLPVVSPPPGKGGISSQVIIAVVVPIGIAIMLFIAGFCFITRRAKKKYNTLREDNVGDDISTIQSLQYDLGTIQTATNNFSDNNKIGEGGFGPVYKGVLLDGQEVAVKRLSRTSGQDFGMARIFGVDQTQGNTSRVVGTFGYMSPEYAMHGQFSVKLQRISLPLLMLVNYIELLLALPFAGWKVGIEVPLHRFPSGYPDEDDFVLLRLLGTFFG</sequence>
<protein>
    <submittedName>
        <fullName evidence="1">Uncharacterized protein</fullName>
    </submittedName>
</protein>
<proteinExistence type="predicted"/>
<organism evidence="1 2">
    <name type="scientific">Vaccinium darrowii</name>
    <dbReference type="NCBI Taxonomy" id="229202"/>
    <lineage>
        <taxon>Eukaryota</taxon>
        <taxon>Viridiplantae</taxon>
        <taxon>Streptophyta</taxon>
        <taxon>Embryophyta</taxon>
        <taxon>Tracheophyta</taxon>
        <taxon>Spermatophyta</taxon>
        <taxon>Magnoliopsida</taxon>
        <taxon>eudicotyledons</taxon>
        <taxon>Gunneridae</taxon>
        <taxon>Pentapetalae</taxon>
        <taxon>asterids</taxon>
        <taxon>Ericales</taxon>
        <taxon>Ericaceae</taxon>
        <taxon>Vaccinioideae</taxon>
        <taxon>Vaccinieae</taxon>
        <taxon>Vaccinium</taxon>
    </lineage>
</organism>
<name>A0ACB7XB85_9ERIC</name>
<comment type="caution">
    <text evidence="1">The sequence shown here is derived from an EMBL/GenBank/DDBJ whole genome shotgun (WGS) entry which is preliminary data.</text>
</comment>
<reference evidence="1 2" key="1">
    <citation type="journal article" date="2021" name="Hortic Res">
        <title>High-quality reference genome and annotation aids understanding of berry development for evergreen blueberry (Vaccinium darrowii).</title>
        <authorList>
            <person name="Yu J."/>
            <person name="Hulse-Kemp A.M."/>
            <person name="Babiker E."/>
            <person name="Staton M."/>
        </authorList>
    </citation>
    <scope>NUCLEOTIDE SEQUENCE [LARGE SCALE GENOMIC DNA]</scope>
    <source>
        <strain evidence="2">cv. NJ 8807/NJ 8810</strain>
        <tissue evidence="1">Young leaf</tissue>
    </source>
</reference>
<evidence type="ECO:0000313" key="2">
    <source>
        <dbReference type="Proteomes" id="UP000828048"/>
    </source>
</evidence>
<keyword evidence="2" id="KW-1185">Reference proteome</keyword>